<keyword evidence="2" id="KW-1185">Reference proteome</keyword>
<sequence>MNPPAEINFFVLAAGTKKAWSSAFAIRAWTQQGGNYFGSDVSVAAGDFPFPWRTSEDVFECAALAVIPLCTTTTTTAAAAARQQATSRSSLSSRYFYICIRALSSSSLSGARGIYNNTHTYSPARDHVTLDKWYAIHGHAAELLRLSTDAAATDVLENSLTPAEPARAFPSCSHPCTHSTRRSNTCYVGCTPRRCMPKFYGLM</sequence>
<dbReference type="EMBL" id="CADCXV010000465">
    <property type="protein sequence ID" value="CAB0030387.1"/>
    <property type="molecule type" value="Genomic_DNA"/>
</dbReference>
<evidence type="ECO:0000313" key="2">
    <source>
        <dbReference type="Proteomes" id="UP000479190"/>
    </source>
</evidence>
<gene>
    <name evidence="1" type="ORF">TBRA_LOCUS2390</name>
</gene>
<proteinExistence type="predicted"/>
<dbReference type="AlphaFoldDB" id="A0A6H5I1G6"/>
<evidence type="ECO:0000313" key="1">
    <source>
        <dbReference type="EMBL" id="CAB0030387.1"/>
    </source>
</evidence>
<dbReference type="Proteomes" id="UP000479190">
    <property type="component" value="Unassembled WGS sequence"/>
</dbReference>
<reference evidence="1 2" key="1">
    <citation type="submission" date="2020-02" db="EMBL/GenBank/DDBJ databases">
        <authorList>
            <person name="Ferguson B K."/>
        </authorList>
    </citation>
    <scope>NUCLEOTIDE SEQUENCE [LARGE SCALE GENOMIC DNA]</scope>
</reference>
<organism evidence="1 2">
    <name type="scientific">Trichogramma brassicae</name>
    <dbReference type="NCBI Taxonomy" id="86971"/>
    <lineage>
        <taxon>Eukaryota</taxon>
        <taxon>Metazoa</taxon>
        <taxon>Ecdysozoa</taxon>
        <taxon>Arthropoda</taxon>
        <taxon>Hexapoda</taxon>
        <taxon>Insecta</taxon>
        <taxon>Pterygota</taxon>
        <taxon>Neoptera</taxon>
        <taxon>Endopterygota</taxon>
        <taxon>Hymenoptera</taxon>
        <taxon>Apocrita</taxon>
        <taxon>Proctotrupomorpha</taxon>
        <taxon>Chalcidoidea</taxon>
        <taxon>Trichogrammatidae</taxon>
        <taxon>Trichogramma</taxon>
    </lineage>
</organism>
<protein>
    <submittedName>
        <fullName evidence="1">Uncharacterized protein</fullName>
    </submittedName>
</protein>
<name>A0A6H5I1G6_9HYME</name>
<accession>A0A6H5I1G6</accession>